<dbReference type="SMART" id="SM00248">
    <property type="entry name" value="ANK"/>
    <property type="match status" value="5"/>
</dbReference>
<dbReference type="PANTHER" id="PTHR24198:SF165">
    <property type="entry name" value="ANKYRIN REPEAT-CONTAINING PROTEIN-RELATED"/>
    <property type="match status" value="1"/>
</dbReference>
<dbReference type="AlphaFoldDB" id="A0A6A6ECP4"/>
<feature type="repeat" description="ANK" evidence="3">
    <location>
        <begin position="342"/>
        <end position="371"/>
    </location>
</feature>
<dbReference type="PROSITE" id="PS50297">
    <property type="entry name" value="ANK_REP_REGION"/>
    <property type="match status" value="1"/>
</dbReference>
<dbReference type="GO" id="GO:0005737">
    <property type="term" value="C:cytoplasm"/>
    <property type="evidence" value="ECO:0007669"/>
    <property type="project" value="TreeGrafter"/>
</dbReference>
<reference evidence="4" key="1">
    <citation type="journal article" date="2020" name="Stud. Mycol.">
        <title>101 Dothideomycetes genomes: a test case for predicting lifestyles and emergence of pathogens.</title>
        <authorList>
            <person name="Haridas S."/>
            <person name="Albert R."/>
            <person name="Binder M."/>
            <person name="Bloem J."/>
            <person name="Labutti K."/>
            <person name="Salamov A."/>
            <person name="Andreopoulos B."/>
            <person name="Baker S."/>
            <person name="Barry K."/>
            <person name="Bills G."/>
            <person name="Bluhm B."/>
            <person name="Cannon C."/>
            <person name="Castanera R."/>
            <person name="Culley D."/>
            <person name="Daum C."/>
            <person name="Ezra D."/>
            <person name="Gonzalez J."/>
            <person name="Henrissat B."/>
            <person name="Kuo A."/>
            <person name="Liang C."/>
            <person name="Lipzen A."/>
            <person name="Lutzoni F."/>
            <person name="Magnuson J."/>
            <person name="Mondo S."/>
            <person name="Nolan M."/>
            <person name="Ohm R."/>
            <person name="Pangilinan J."/>
            <person name="Park H.-J."/>
            <person name="Ramirez L."/>
            <person name="Alfaro M."/>
            <person name="Sun H."/>
            <person name="Tritt A."/>
            <person name="Yoshinaga Y."/>
            <person name="Zwiers L.-H."/>
            <person name="Turgeon B."/>
            <person name="Goodwin S."/>
            <person name="Spatafora J."/>
            <person name="Crous P."/>
            <person name="Grigoriev I."/>
        </authorList>
    </citation>
    <scope>NUCLEOTIDE SEQUENCE</scope>
    <source>
        <strain evidence="4">CBS 207.26</strain>
    </source>
</reference>
<evidence type="ECO:0000256" key="1">
    <source>
        <dbReference type="ARBA" id="ARBA00022737"/>
    </source>
</evidence>
<proteinExistence type="predicted"/>
<sequence length="468" mass="51857">MDPPKATLSDLPSEIFREILMRAVQVRELKRALRLRLVNKLFSTELTRALSAAKLLDEIDVKVYRIPLAGSYLALRTLEERTTAYPMLNRIREVAERLAAEDKGPLEFRDYVVCLASQAARGDVSMSALFHKEASIEEELEFDLLAAAVVTNHLSLVESLTPAHTKMRFGSFGNPYYEAVYQGHLEALTLLVSGTHQLKSHTKYRILQKASRKGDTRTVDFIIKAYWSPYKDDGRLYRKDEAVNQTLRTPNVQIFHSNMAEREKLFAGQLPRDLLARLICYAATNGWTEMTRHLITLGAPLEVSFGISFGGRQNKPLYCASEGGFDGTVELLLENGAQICGTELLGAAQHGYLKTVKVLLNHGADVHCTGTKDALSVAARGGYFEVVRLLLDHGMDANQGSSPPIVQAVESEHTAIFELLVERGANLDTPEVGAEAVKRAHDAGMESMLALLKRTMRQNQCEEISAAG</sequence>
<dbReference type="EMBL" id="ML994620">
    <property type="protein sequence ID" value="KAF2189524.1"/>
    <property type="molecule type" value="Genomic_DNA"/>
</dbReference>
<dbReference type="InterPro" id="IPR036770">
    <property type="entry name" value="Ankyrin_rpt-contain_sf"/>
</dbReference>
<dbReference type="InterPro" id="IPR002110">
    <property type="entry name" value="Ankyrin_rpt"/>
</dbReference>
<dbReference type="SUPFAM" id="SSF48403">
    <property type="entry name" value="Ankyrin repeat"/>
    <property type="match status" value="1"/>
</dbReference>
<protein>
    <submittedName>
        <fullName evidence="4">Ankyrin</fullName>
    </submittedName>
</protein>
<evidence type="ECO:0000256" key="2">
    <source>
        <dbReference type="ARBA" id="ARBA00023043"/>
    </source>
</evidence>
<gene>
    <name evidence="4" type="ORF">K469DRAFT_747591</name>
</gene>
<name>A0A6A6ECP4_9PEZI</name>
<dbReference type="OrthoDB" id="4772757at2759"/>
<dbReference type="Gene3D" id="1.25.40.20">
    <property type="entry name" value="Ankyrin repeat-containing domain"/>
    <property type="match status" value="1"/>
</dbReference>
<evidence type="ECO:0000313" key="5">
    <source>
        <dbReference type="Proteomes" id="UP000800200"/>
    </source>
</evidence>
<keyword evidence="5" id="KW-1185">Reference proteome</keyword>
<dbReference type="Proteomes" id="UP000800200">
    <property type="component" value="Unassembled WGS sequence"/>
</dbReference>
<organism evidence="4 5">
    <name type="scientific">Zopfia rhizophila CBS 207.26</name>
    <dbReference type="NCBI Taxonomy" id="1314779"/>
    <lineage>
        <taxon>Eukaryota</taxon>
        <taxon>Fungi</taxon>
        <taxon>Dikarya</taxon>
        <taxon>Ascomycota</taxon>
        <taxon>Pezizomycotina</taxon>
        <taxon>Dothideomycetes</taxon>
        <taxon>Dothideomycetes incertae sedis</taxon>
        <taxon>Zopfiaceae</taxon>
        <taxon>Zopfia</taxon>
    </lineage>
</organism>
<dbReference type="PROSITE" id="PS50088">
    <property type="entry name" value="ANK_REPEAT"/>
    <property type="match status" value="2"/>
</dbReference>
<accession>A0A6A6ECP4</accession>
<keyword evidence="1" id="KW-0677">Repeat</keyword>
<feature type="repeat" description="ANK" evidence="3">
    <location>
        <begin position="370"/>
        <end position="402"/>
    </location>
</feature>
<evidence type="ECO:0000313" key="4">
    <source>
        <dbReference type="EMBL" id="KAF2189524.1"/>
    </source>
</evidence>
<keyword evidence="2 3" id="KW-0040">ANK repeat</keyword>
<dbReference type="Pfam" id="PF12796">
    <property type="entry name" value="Ank_2"/>
    <property type="match status" value="1"/>
</dbReference>
<dbReference type="PANTHER" id="PTHR24198">
    <property type="entry name" value="ANKYRIN REPEAT AND PROTEIN KINASE DOMAIN-CONTAINING PROTEIN"/>
    <property type="match status" value="1"/>
</dbReference>
<evidence type="ECO:0000256" key="3">
    <source>
        <dbReference type="PROSITE-ProRule" id="PRU00023"/>
    </source>
</evidence>